<sequence length="367" mass="40689">MGLPEIKISFKEITKRLQTRAGRGIVAVVLKDTKNLGITEIKNEKDIPTELTQANKKLVSSVFLGNTQDRNEGGVLTEVTYKPSKVVLAVINSSGETIDNAFNLLENKEFNILCYPDAIESDNTKIISFIEKMRENGVDVMAVISSATPPDKEYIINWQTDNVEVDGEKVLKAKYCARISGLIAGTPYAQSVTYAILNDVTTIPDITNVNANAAVNEGKLIAINTAGAVRIARGVTSLTTTDNQVKGKSFKKIKIVQTYDFINNSVRKVIVENYIGKVPNSYSNKCLLMNEIKLFLDELVKEGLIKENPVVEINMDKQKEYLKSIGVKVDDMKESEIREADTDSYVFITMRVKGIDAMEDFDIAVEV</sequence>
<reference evidence="4 5" key="1">
    <citation type="submission" date="2008-09" db="EMBL/GenBank/DDBJ databases">
        <authorList>
            <person name="Fulton L."/>
            <person name="Clifton S."/>
            <person name="Fulton B."/>
            <person name="Xu J."/>
            <person name="Minx P."/>
            <person name="Pepin K.H."/>
            <person name="Johnson M."/>
            <person name="Thiruvilangam P."/>
            <person name="Bhonagiri V."/>
            <person name="Nash W.E."/>
            <person name="Mardis E.R."/>
            <person name="Wilson R.K."/>
        </authorList>
    </citation>
    <scope>NUCLEOTIDE SEQUENCE [LARGE SCALE GENOMIC DNA]</scope>
    <source>
        <strain evidence="4 5">DSM 13275</strain>
    </source>
</reference>
<dbReference type="Proteomes" id="UP000003178">
    <property type="component" value="Unassembled WGS sequence"/>
</dbReference>
<feature type="domain" description="Tail sheath protein subtilisin-like" evidence="2">
    <location>
        <begin position="94"/>
        <end position="237"/>
    </location>
</feature>
<evidence type="ECO:0000256" key="1">
    <source>
        <dbReference type="ARBA" id="ARBA00008005"/>
    </source>
</evidence>
<evidence type="ECO:0000259" key="2">
    <source>
        <dbReference type="Pfam" id="PF04984"/>
    </source>
</evidence>
<gene>
    <name evidence="4" type="ORF">CLOHIR_01456</name>
</gene>
<dbReference type="InterPro" id="IPR035089">
    <property type="entry name" value="Phage_sheath_subtilisin"/>
</dbReference>
<dbReference type="InterPro" id="IPR020287">
    <property type="entry name" value="Tail_sheath_C"/>
</dbReference>
<dbReference type="Gene3D" id="3.40.50.11790">
    <property type="match status" value="1"/>
</dbReference>
<dbReference type="EMBL" id="ABWP01000060">
    <property type="protein sequence ID" value="EEA84830.1"/>
    <property type="molecule type" value="Genomic_DNA"/>
</dbReference>
<organism evidence="4 5">
    <name type="scientific">Peptacetobacter hiranonis (strain DSM 13275 / JCM 10541 / KCTC 15199 / TO-931)</name>
    <name type="common">Clostridium hiranonis</name>
    <dbReference type="NCBI Taxonomy" id="500633"/>
    <lineage>
        <taxon>Bacteria</taxon>
        <taxon>Bacillati</taxon>
        <taxon>Bacillota</taxon>
        <taxon>Clostridia</taxon>
        <taxon>Peptostreptococcales</taxon>
        <taxon>Peptostreptococcaceae</taxon>
        <taxon>Peptacetobacter</taxon>
    </lineage>
</organism>
<dbReference type="Pfam" id="PF17482">
    <property type="entry name" value="Phage_sheath_1C"/>
    <property type="match status" value="1"/>
</dbReference>
<accession>B6G002</accession>
<evidence type="ECO:0000313" key="4">
    <source>
        <dbReference type="EMBL" id="EEA84830.1"/>
    </source>
</evidence>
<evidence type="ECO:0000313" key="5">
    <source>
        <dbReference type="Proteomes" id="UP000003178"/>
    </source>
</evidence>
<feature type="domain" description="Tail sheath protein C-terminal" evidence="3">
    <location>
        <begin position="246"/>
        <end position="367"/>
    </location>
</feature>
<evidence type="ECO:0008006" key="6">
    <source>
        <dbReference type="Google" id="ProtNLM"/>
    </source>
</evidence>
<dbReference type="AlphaFoldDB" id="B6G002"/>
<reference evidence="4 5" key="2">
    <citation type="submission" date="2008-10" db="EMBL/GenBank/DDBJ databases">
        <title>Draft genome sequence of Clostridium hiranonis (DSM 13275).</title>
        <authorList>
            <person name="Sudarsanam P."/>
            <person name="Ley R."/>
            <person name="Guruge J."/>
            <person name="Turnbaugh P.J."/>
            <person name="Mahowald M."/>
            <person name="Liep D."/>
            <person name="Gordon J."/>
        </authorList>
    </citation>
    <scope>NUCLEOTIDE SEQUENCE [LARGE SCALE GENOMIC DNA]</scope>
    <source>
        <strain evidence="4 5">DSM 13275</strain>
    </source>
</reference>
<comment type="similarity">
    <text evidence="1">Belongs to the myoviridae tail sheath protein family.</text>
</comment>
<comment type="caution">
    <text evidence="4">The sequence shown here is derived from an EMBL/GenBank/DDBJ whole genome shotgun (WGS) entry which is preliminary data.</text>
</comment>
<dbReference type="Gene3D" id="3.30.1370.220">
    <property type="match status" value="1"/>
</dbReference>
<dbReference type="RefSeq" id="WP_006440377.1">
    <property type="nucleotide sequence ID" value="NZ_DS995356.1"/>
</dbReference>
<keyword evidence="5" id="KW-1185">Reference proteome</keyword>
<dbReference type="STRING" id="500633.CLOHIR_01456"/>
<proteinExistence type="inferred from homology"/>
<dbReference type="OrthoDB" id="89060at2"/>
<evidence type="ECO:0000259" key="3">
    <source>
        <dbReference type="Pfam" id="PF17482"/>
    </source>
</evidence>
<name>B6G002_PEPHT</name>
<dbReference type="Pfam" id="PF04984">
    <property type="entry name" value="Phage_sheath_1"/>
    <property type="match status" value="1"/>
</dbReference>
<dbReference type="HOGENOM" id="CLU_060506_0_0_9"/>
<dbReference type="eggNOG" id="ENOG502Z8RJ">
    <property type="taxonomic scope" value="Bacteria"/>
</dbReference>
<protein>
    <recommendedName>
        <fullName evidence="6">Phage tail sheath protein</fullName>
    </recommendedName>
</protein>